<keyword evidence="3" id="KW-1185">Reference proteome</keyword>
<evidence type="ECO:0000313" key="3">
    <source>
        <dbReference type="Proteomes" id="UP000307749"/>
    </source>
</evidence>
<gene>
    <name evidence="2" type="ORF">B1806_03055</name>
</gene>
<dbReference type="GO" id="GO:0005886">
    <property type="term" value="C:plasma membrane"/>
    <property type="evidence" value="ECO:0007669"/>
    <property type="project" value="UniProtKB-SubCell"/>
</dbReference>
<dbReference type="OrthoDB" id="9794512at2"/>
<dbReference type="AlphaFoldDB" id="A0A4S3KR37"/>
<name>A0A4S3KR37_9GAMM</name>
<feature type="transmembrane region" description="Helical" evidence="1">
    <location>
        <begin position="113"/>
        <end position="133"/>
    </location>
</feature>
<keyword evidence="1" id="KW-1133">Transmembrane helix</keyword>
<accession>A0A4S3KR37</accession>
<feature type="transmembrane region" description="Helical" evidence="1">
    <location>
        <begin position="62"/>
        <end position="81"/>
    </location>
</feature>
<organism evidence="2 3">
    <name type="scientific">Metallibacterium scheffleri</name>
    <dbReference type="NCBI Taxonomy" id="993689"/>
    <lineage>
        <taxon>Bacteria</taxon>
        <taxon>Pseudomonadati</taxon>
        <taxon>Pseudomonadota</taxon>
        <taxon>Gammaproteobacteria</taxon>
        <taxon>Lysobacterales</taxon>
        <taxon>Rhodanobacteraceae</taxon>
        <taxon>Metallibacterium</taxon>
    </lineage>
</organism>
<feature type="transmembrane region" description="Helical" evidence="1">
    <location>
        <begin position="21"/>
        <end position="42"/>
    </location>
</feature>
<protein>
    <submittedName>
        <fullName evidence="2">ABC transporter permease</fullName>
    </submittedName>
</protein>
<feature type="transmembrane region" description="Helical" evidence="1">
    <location>
        <begin position="226"/>
        <end position="245"/>
    </location>
</feature>
<feature type="transmembrane region" description="Helical" evidence="1">
    <location>
        <begin position="145"/>
        <end position="166"/>
    </location>
</feature>
<comment type="caution">
    <text evidence="2">The sequence shown here is derived from an EMBL/GenBank/DDBJ whole genome shotgun (WGS) entry which is preliminary data.</text>
</comment>
<keyword evidence="1" id="KW-0812">Transmembrane</keyword>
<sequence>MSLLAVLRLELRRLLLRPWPWLLAAAVLAWLGWNELLAVGAILDAQDRLALLPAAPGITDIVAVPLLAQFAEIALLLVPLLSMQALAGERRAGTLALLLAQGLPARSIVLGKYLAQLLWLWALLALVVLLPLLLAPATHLDWGKLAAATLGIALLLAGLLAVGVACSSYTRQPPLAAALALALTLALWAGVAQGRAPQLAGPVLGWISLPTHLQPLLRGWVSTDDLAYFGILIALALSIATHRLGRERELG</sequence>
<dbReference type="GO" id="GO:0140359">
    <property type="term" value="F:ABC-type transporter activity"/>
    <property type="evidence" value="ECO:0007669"/>
    <property type="project" value="InterPro"/>
</dbReference>
<dbReference type="STRING" id="993689.GCA_002077135_01087"/>
<dbReference type="EMBL" id="MWQO01000011">
    <property type="protein sequence ID" value="THD11523.1"/>
    <property type="molecule type" value="Genomic_DNA"/>
</dbReference>
<evidence type="ECO:0000313" key="2">
    <source>
        <dbReference type="EMBL" id="THD11523.1"/>
    </source>
</evidence>
<dbReference type="Pfam" id="PF12679">
    <property type="entry name" value="ABC2_membrane_2"/>
    <property type="match status" value="1"/>
</dbReference>
<dbReference type="RefSeq" id="WP_081126415.1">
    <property type="nucleotide sequence ID" value="NZ_LDOS01000001.1"/>
</dbReference>
<keyword evidence="1" id="KW-0472">Membrane</keyword>
<evidence type="ECO:0000256" key="1">
    <source>
        <dbReference type="SAM" id="Phobius"/>
    </source>
</evidence>
<proteinExistence type="predicted"/>
<dbReference type="Proteomes" id="UP000307749">
    <property type="component" value="Unassembled WGS sequence"/>
</dbReference>
<feature type="transmembrane region" description="Helical" evidence="1">
    <location>
        <begin position="173"/>
        <end position="191"/>
    </location>
</feature>
<reference evidence="2 3" key="1">
    <citation type="submission" date="2017-02" db="EMBL/GenBank/DDBJ databases">
        <title>Whole genome sequencing of Metallibacterium scheffleri DSM 24874 (T).</title>
        <authorList>
            <person name="Kumar S."/>
            <person name="Patil P."/>
            <person name="Patil P.B."/>
        </authorList>
    </citation>
    <scope>NUCLEOTIDE SEQUENCE [LARGE SCALE GENOMIC DNA]</scope>
    <source>
        <strain evidence="2 3">DSM 24874</strain>
    </source>
</reference>